<organism evidence="2 3">
    <name type="scientific">Chryseobacterium edaphi</name>
    <dbReference type="NCBI Taxonomy" id="2976532"/>
    <lineage>
        <taxon>Bacteria</taxon>
        <taxon>Pseudomonadati</taxon>
        <taxon>Bacteroidota</taxon>
        <taxon>Flavobacteriia</taxon>
        <taxon>Flavobacteriales</taxon>
        <taxon>Weeksellaceae</taxon>
        <taxon>Chryseobacterium group</taxon>
        <taxon>Chryseobacterium</taxon>
    </lineage>
</organism>
<name>A0ABT2W7R0_9FLAO</name>
<comment type="caution">
    <text evidence="2">The sequence shown here is derived from an EMBL/GenBank/DDBJ whole genome shotgun (WGS) entry which is preliminary data.</text>
</comment>
<protein>
    <recommendedName>
        <fullName evidence="4">Trimeric autotransporter adhesin YadA-like head domain-containing protein</fullName>
    </recommendedName>
</protein>
<evidence type="ECO:0000313" key="3">
    <source>
        <dbReference type="Proteomes" id="UP001208649"/>
    </source>
</evidence>
<accession>A0ABT2W7R0</accession>
<dbReference type="Proteomes" id="UP001208649">
    <property type="component" value="Unassembled WGS sequence"/>
</dbReference>
<evidence type="ECO:0008006" key="4">
    <source>
        <dbReference type="Google" id="ProtNLM"/>
    </source>
</evidence>
<evidence type="ECO:0000256" key="1">
    <source>
        <dbReference type="SAM" id="SignalP"/>
    </source>
</evidence>
<dbReference type="RefSeq" id="WP_263003734.1">
    <property type="nucleotide sequence ID" value="NZ_JAOTEM010000003.1"/>
</dbReference>
<feature type="signal peptide" evidence="1">
    <location>
        <begin position="1"/>
        <end position="20"/>
    </location>
</feature>
<proteinExistence type="predicted"/>
<dbReference type="EMBL" id="JAOTEM010000003">
    <property type="protein sequence ID" value="MCU7618234.1"/>
    <property type="molecule type" value="Genomic_DNA"/>
</dbReference>
<feature type="chain" id="PRO_5047136473" description="Trimeric autotransporter adhesin YadA-like head domain-containing protein" evidence="1">
    <location>
        <begin position="21"/>
        <end position="505"/>
    </location>
</feature>
<gene>
    <name evidence="2" type="ORF">NZ698_13575</name>
</gene>
<evidence type="ECO:0000313" key="2">
    <source>
        <dbReference type="EMBL" id="MCU7618234.1"/>
    </source>
</evidence>
<keyword evidence="3" id="KW-1185">Reference proteome</keyword>
<sequence length="505" mass="50256">MKKKFLAIGFICAFTALSNAQVGINTDTPSATLDIVSKGNTASTKALELNNSSATEILTVLDNGNTGFNISNPAAKVDIFTSAASTGFRLRDGNQAAGKVLVSDNDGFATWQTVASGGGSGTVTNFSSGNLSPLFTTSVATSSTTPALSFTLSNAPANTVFGNSTATAGAPSYFAASSLPIAGDVTGTLGSTVVSQINGSPLGITIGAATGSVLTFNGTNWSPQTVPSDVTDWKIVGNPASIISSSDALGASYTGGNVLGTLDNSDNLVIVSNGKIGAIIDANGTLKGGSANSVSPFASLTWGNNNTISNTLSSNIALGRSNTVGAQGTNFPGAAIGNSNTVSNGAKAMGNGNIMTNSASIAIGNNNGQTLTAGVPSTAGTGIAIGVSNNMQGGYAFGTGNKVDSNSVAIGISGSTVGAGENVYANTSHLFYAQSNGNNSKVFINLPSSSAATTDADLVVSKAIEIKGTSTAAVSCNASNEGAIRYNSTTKRHEGCDGSTWNNLY</sequence>
<reference evidence="3" key="1">
    <citation type="submission" date="2023-07" db="EMBL/GenBank/DDBJ databases">
        <title>Chryseobacterium sp. strain PBS4-4 Genome sequencing and assembly.</title>
        <authorList>
            <person name="Jung Y."/>
        </authorList>
    </citation>
    <scope>NUCLEOTIDE SEQUENCE [LARGE SCALE GENOMIC DNA]</scope>
    <source>
        <strain evidence="3">PBS4-4</strain>
    </source>
</reference>
<keyword evidence="1" id="KW-0732">Signal</keyword>